<evidence type="ECO:0000313" key="2">
    <source>
        <dbReference type="EMBL" id="KAF4094477.1"/>
    </source>
</evidence>
<proteinExistence type="predicted"/>
<accession>A0A7J6BH70</accession>
<reference evidence="2 3" key="1">
    <citation type="submission" date="2020-04" db="EMBL/GenBank/DDBJ databases">
        <title>Chromosome-level genome assembly of a cyprinid fish Onychostoma macrolepis by integration of Nanopore Sequencing, Bionano and Hi-C technology.</title>
        <authorList>
            <person name="Wang D."/>
        </authorList>
    </citation>
    <scope>NUCLEOTIDE SEQUENCE [LARGE SCALE GENOMIC DNA]</scope>
    <source>
        <strain evidence="2">SWU-2019</strain>
        <tissue evidence="2">Muscle</tissue>
    </source>
</reference>
<evidence type="ECO:0000256" key="1">
    <source>
        <dbReference type="SAM" id="MobiDB-lite"/>
    </source>
</evidence>
<dbReference type="Proteomes" id="UP000579812">
    <property type="component" value="Unassembled WGS sequence"/>
</dbReference>
<feature type="region of interest" description="Disordered" evidence="1">
    <location>
        <begin position="66"/>
        <end position="145"/>
    </location>
</feature>
<organism evidence="2 3">
    <name type="scientific">Onychostoma macrolepis</name>
    <dbReference type="NCBI Taxonomy" id="369639"/>
    <lineage>
        <taxon>Eukaryota</taxon>
        <taxon>Metazoa</taxon>
        <taxon>Chordata</taxon>
        <taxon>Craniata</taxon>
        <taxon>Vertebrata</taxon>
        <taxon>Euteleostomi</taxon>
        <taxon>Actinopterygii</taxon>
        <taxon>Neopterygii</taxon>
        <taxon>Teleostei</taxon>
        <taxon>Ostariophysi</taxon>
        <taxon>Cypriniformes</taxon>
        <taxon>Cyprinidae</taxon>
        <taxon>Acrossocheilinae</taxon>
        <taxon>Onychostoma</taxon>
    </lineage>
</organism>
<comment type="caution">
    <text evidence="2">The sequence shown here is derived from an EMBL/GenBank/DDBJ whole genome shotgun (WGS) entry which is preliminary data.</text>
</comment>
<gene>
    <name evidence="2" type="ORF">G5714_024658</name>
</gene>
<name>A0A7J6BH70_9TELE</name>
<dbReference type="AlphaFoldDB" id="A0A7J6BH70"/>
<evidence type="ECO:0000313" key="3">
    <source>
        <dbReference type="Proteomes" id="UP000579812"/>
    </source>
</evidence>
<keyword evidence="3" id="KW-1185">Reference proteome</keyword>
<feature type="compositionally biased region" description="Polar residues" evidence="1">
    <location>
        <begin position="17"/>
        <end position="26"/>
    </location>
</feature>
<dbReference type="EMBL" id="JAAMOB010000330">
    <property type="protein sequence ID" value="KAF4094477.1"/>
    <property type="molecule type" value="Genomic_DNA"/>
</dbReference>
<protein>
    <submittedName>
        <fullName evidence="2">Uncharacterized protein</fullName>
    </submittedName>
</protein>
<feature type="region of interest" description="Disordered" evidence="1">
    <location>
        <begin position="16"/>
        <end position="51"/>
    </location>
</feature>
<sequence>MGNLRLLPSLDVVAVSQAPSPESNPDSPLPVVTMDQPGKPNRATVGAKRNNRAALESYTRVSLREEGKSAFGDRGVRLAPVRRGGHLTKPSPQAPLGPPGYRTSRQDRPSEPPYEASAPGGAFSSHQSGQGDLASGHRTKLFAVP</sequence>